<dbReference type="PANTHER" id="PTHR30290">
    <property type="entry name" value="PERIPLASMIC BINDING COMPONENT OF ABC TRANSPORTER"/>
    <property type="match status" value="1"/>
</dbReference>
<protein>
    <submittedName>
        <fullName evidence="6">ABC transporter substrate-binding protein</fullName>
    </submittedName>
</protein>
<dbReference type="AlphaFoldDB" id="A0A1D7U301"/>
<proteinExistence type="inferred from homology"/>
<dbReference type="GO" id="GO:0030288">
    <property type="term" value="C:outer membrane-bounded periplasmic space"/>
    <property type="evidence" value="ECO:0007669"/>
    <property type="project" value="UniProtKB-ARBA"/>
</dbReference>
<dbReference type="GO" id="GO:1904680">
    <property type="term" value="F:peptide transmembrane transporter activity"/>
    <property type="evidence" value="ECO:0007669"/>
    <property type="project" value="TreeGrafter"/>
</dbReference>
<dbReference type="Gene3D" id="3.10.105.10">
    <property type="entry name" value="Dipeptide-binding Protein, Domain 3"/>
    <property type="match status" value="1"/>
</dbReference>
<evidence type="ECO:0000313" key="6">
    <source>
        <dbReference type="EMBL" id="AOO81758.1"/>
    </source>
</evidence>
<dbReference type="PROSITE" id="PS51318">
    <property type="entry name" value="TAT"/>
    <property type="match status" value="1"/>
</dbReference>
<comment type="subcellular location">
    <subcellularLocation>
        <location evidence="1">Periplasm</location>
    </subcellularLocation>
</comment>
<sequence>MDRRQFLKASAAATFLPAAPHVALAQEAKTLRFVPYSDVAIIDPIWTTGYSTRTHALLVWDTLYGLDETLQPHPQMVEGHIVDDDGKRWTLTLRPGLVFHDGAKVLARDAVASIKRWGARDAFGQALMAVTDELSAPDDRTIVFRLKKPFPLLPAALARPSALVAAIMPERLAETDPFKQIPEAIGSGPFRYVKEERVSGARHVYARHQGYVPRASGTPSFTAGPRTPYLDRVEFNVMPDAATAVSALQTGAVDWIEQPLIDLLPLLRKDPNIVVEVKDASGMAGQLRLNHTQAPFNNPAIRRVILKALDQQACMDAVCGGDPKVERSSMGFFPSNSPMASDAVASALKGPKDFGKLKQELTDAGYKGERIVFLAAQDVPRISLVCDVAADALRQIGANVDFLAADWGTVLQRITNRNPIEQGGWSCYVTYWSGLDLGSPATSSPLRGNGPKAGPGWPESPQIEALRARWLEAGTLAEQKAIAREIELQAMQDVPYVPAGQYFQPVAYRKSLTGMLNGVPVFTNLRKG</sequence>
<dbReference type="CDD" id="cd08502">
    <property type="entry name" value="PBP2_NikA_DppA_OppA_like_16"/>
    <property type="match status" value="1"/>
</dbReference>
<accession>A0A1D7U301</accession>
<evidence type="ECO:0000259" key="5">
    <source>
        <dbReference type="Pfam" id="PF00496"/>
    </source>
</evidence>
<dbReference type="InterPro" id="IPR000914">
    <property type="entry name" value="SBP_5_dom"/>
</dbReference>
<dbReference type="InterPro" id="IPR039424">
    <property type="entry name" value="SBP_5"/>
</dbReference>
<comment type="similarity">
    <text evidence="2">Belongs to the bacterial solute-binding protein 5 family.</text>
</comment>
<evidence type="ECO:0000313" key="7">
    <source>
        <dbReference type="Proteomes" id="UP000094969"/>
    </source>
</evidence>
<dbReference type="OrthoDB" id="9803988at2"/>
<feature type="domain" description="Solute-binding protein family 5" evidence="5">
    <location>
        <begin position="72"/>
        <end position="450"/>
    </location>
</feature>
<gene>
    <name evidence="6" type="ORF">BHK69_16030</name>
</gene>
<dbReference type="PIRSF" id="PIRSF002741">
    <property type="entry name" value="MppA"/>
    <property type="match status" value="1"/>
</dbReference>
<dbReference type="Gene3D" id="3.40.190.10">
    <property type="entry name" value="Periplasmic binding protein-like II"/>
    <property type="match status" value="1"/>
</dbReference>
<evidence type="ECO:0000256" key="1">
    <source>
        <dbReference type="ARBA" id="ARBA00004418"/>
    </source>
</evidence>
<organism evidence="6 7">
    <name type="scientific">Bosea vaviloviae</name>
    <dbReference type="NCBI Taxonomy" id="1526658"/>
    <lineage>
        <taxon>Bacteria</taxon>
        <taxon>Pseudomonadati</taxon>
        <taxon>Pseudomonadota</taxon>
        <taxon>Alphaproteobacteria</taxon>
        <taxon>Hyphomicrobiales</taxon>
        <taxon>Boseaceae</taxon>
        <taxon>Bosea</taxon>
    </lineage>
</organism>
<name>A0A1D7U301_9HYPH</name>
<dbReference type="KEGG" id="bvv:BHK69_16030"/>
<feature type="signal peptide" evidence="4">
    <location>
        <begin position="1"/>
        <end position="25"/>
    </location>
</feature>
<evidence type="ECO:0000256" key="3">
    <source>
        <dbReference type="ARBA" id="ARBA00022729"/>
    </source>
</evidence>
<dbReference type="SUPFAM" id="SSF53850">
    <property type="entry name" value="Periplasmic binding protein-like II"/>
    <property type="match status" value="1"/>
</dbReference>
<evidence type="ECO:0000256" key="2">
    <source>
        <dbReference type="ARBA" id="ARBA00005695"/>
    </source>
</evidence>
<feature type="chain" id="PRO_5009099879" evidence="4">
    <location>
        <begin position="26"/>
        <end position="528"/>
    </location>
</feature>
<dbReference type="InterPro" id="IPR030678">
    <property type="entry name" value="Peptide/Ni-bd"/>
</dbReference>
<dbReference type="Proteomes" id="UP000094969">
    <property type="component" value="Chromosome"/>
</dbReference>
<dbReference type="RefSeq" id="WP_069690969.1">
    <property type="nucleotide sequence ID" value="NZ_CP017147.1"/>
</dbReference>
<evidence type="ECO:0000256" key="4">
    <source>
        <dbReference type="SAM" id="SignalP"/>
    </source>
</evidence>
<dbReference type="GO" id="GO:0015833">
    <property type="term" value="P:peptide transport"/>
    <property type="evidence" value="ECO:0007669"/>
    <property type="project" value="TreeGrafter"/>
</dbReference>
<dbReference type="GO" id="GO:0043190">
    <property type="term" value="C:ATP-binding cassette (ABC) transporter complex"/>
    <property type="evidence" value="ECO:0007669"/>
    <property type="project" value="InterPro"/>
</dbReference>
<dbReference type="PANTHER" id="PTHR30290:SF38">
    <property type="entry name" value="D,D-DIPEPTIDE-BINDING PERIPLASMIC PROTEIN DDPA-RELATED"/>
    <property type="match status" value="1"/>
</dbReference>
<dbReference type="InterPro" id="IPR006311">
    <property type="entry name" value="TAT_signal"/>
</dbReference>
<reference evidence="6 7" key="1">
    <citation type="journal article" date="2015" name="Antonie Van Leeuwenhoek">
        <title>Bosea vaviloviae sp. nov., a new species of slow-growing rhizobia isolated from nodules of the relict species Vavilovia formosa (Stev.) Fed.</title>
        <authorList>
            <person name="Safronova V.I."/>
            <person name="Kuznetsova I.G."/>
            <person name="Sazanova A.L."/>
            <person name="Kimeklis A.K."/>
            <person name="Belimov A.A."/>
            <person name="Andronov E.E."/>
            <person name="Pinaev A.G."/>
            <person name="Chizhevskaya E.P."/>
            <person name="Pukhaev A.R."/>
            <person name="Popov K.P."/>
            <person name="Willems A."/>
            <person name="Tikhonovich I.A."/>
        </authorList>
    </citation>
    <scope>NUCLEOTIDE SEQUENCE [LARGE SCALE GENOMIC DNA]</scope>
    <source>
        <strain evidence="6 7">Vaf18</strain>
    </source>
</reference>
<dbReference type="EMBL" id="CP017147">
    <property type="protein sequence ID" value="AOO81758.1"/>
    <property type="molecule type" value="Genomic_DNA"/>
</dbReference>
<dbReference type="Pfam" id="PF00496">
    <property type="entry name" value="SBP_bac_5"/>
    <property type="match status" value="1"/>
</dbReference>
<keyword evidence="7" id="KW-1185">Reference proteome</keyword>
<keyword evidence="3 4" id="KW-0732">Signal</keyword>
<dbReference type="STRING" id="1526658.BHK69_16030"/>